<dbReference type="Gene3D" id="3.40.50.1400">
    <property type="match status" value="2"/>
</dbReference>
<dbReference type="EMBL" id="UGRO01000002">
    <property type="protein sequence ID" value="SUA16724.1"/>
    <property type="molecule type" value="Genomic_DNA"/>
</dbReference>
<name>A0A378VIX3_NEILA</name>
<keyword evidence="2" id="KW-1185">Reference proteome</keyword>
<dbReference type="EC" id="4.99.1.1" evidence="1"/>
<keyword evidence="1" id="KW-0456">Lyase</keyword>
<dbReference type="InterPro" id="IPR001015">
    <property type="entry name" value="Ferrochelatase"/>
</dbReference>
<gene>
    <name evidence="1" type="primary">hemH_1</name>
    <name evidence="1" type="ORF">NCTC10616_00367</name>
</gene>
<dbReference type="Proteomes" id="UP000254193">
    <property type="component" value="Unassembled WGS sequence"/>
</dbReference>
<evidence type="ECO:0000313" key="2">
    <source>
        <dbReference type="Proteomes" id="UP000254193"/>
    </source>
</evidence>
<dbReference type="AlphaFoldDB" id="A0A378VIX3"/>
<reference evidence="1 2" key="1">
    <citation type="submission" date="2018-06" db="EMBL/GenBank/DDBJ databases">
        <authorList>
            <consortium name="Pathogen Informatics"/>
            <person name="Doyle S."/>
        </authorList>
    </citation>
    <scope>NUCLEOTIDE SEQUENCE [LARGE SCALE GENOMIC DNA]</scope>
    <source>
        <strain evidence="1 2">NCTC10616</strain>
    </source>
</reference>
<proteinExistence type="predicted"/>
<sequence length="86" mass="9470">MPSERLFFQTASRWKANRVSKGLGNALRPCFLSNCLETLEETAPAGCGQFYGAGGKSYRYIPCLNDHPDRIGALERLVKENLGGGY</sequence>
<accession>A0A378VIX3</accession>
<dbReference type="RefSeq" id="WP_372338270.1">
    <property type="nucleotide sequence ID" value="NZ_UGRO01000002.1"/>
</dbReference>
<organism evidence="1 2">
    <name type="scientific">Neisseria lactamica</name>
    <dbReference type="NCBI Taxonomy" id="486"/>
    <lineage>
        <taxon>Bacteria</taxon>
        <taxon>Pseudomonadati</taxon>
        <taxon>Pseudomonadota</taxon>
        <taxon>Betaproteobacteria</taxon>
        <taxon>Neisseriales</taxon>
        <taxon>Neisseriaceae</taxon>
        <taxon>Neisseria</taxon>
    </lineage>
</organism>
<dbReference type="Pfam" id="PF00762">
    <property type="entry name" value="Ferrochelatase"/>
    <property type="match status" value="1"/>
</dbReference>
<dbReference type="GO" id="GO:0004325">
    <property type="term" value="F:ferrochelatase activity"/>
    <property type="evidence" value="ECO:0007669"/>
    <property type="project" value="InterPro"/>
</dbReference>
<dbReference type="SUPFAM" id="SSF53800">
    <property type="entry name" value="Chelatase"/>
    <property type="match status" value="1"/>
</dbReference>
<evidence type="ECO:0000313" key="1">
    <source>
        <dbReference type="EMBL" id="SUA16724.1"/>
    </source>
</evidence>
<dbReference type="GO" id="GO:0006783">
    <property type="term" value="P:heme biosynthetic process"/>
    <property type="evidence" value="ECO:0007669"/>
    <property type="project" value="InterPro"/>
</dbReference>
<protein>
    <submittedName>
        <fullName evidence="1">Ferrochelatase</fullName>
        <ecNumber evidence="1">4.99.1.1</ecNumber>
    </submittedName>
</protein>